<gene>
    <name evidence="3" type="ORF">EXIGLDRAFT_696717</name>
</gene>
<evidence type="ECO:0000313" key="4">
    <source>
        <dbReference type="Proteomes" id="UP000077266"/>
    </source>
</evidence>
<evidence type="ECO:0000256" key="2">
    <source>
        <dbReference type="SAM" id="MobiDB-lite"/>
    </source>
</evidence>
<feature type="coiled-coil region" evidence="1">
    <location>
        <begin position="57"/>
        <end position="84"/>
    </location>
</feature>
<proteinExistence type="predicted"/>
<dbReference type="InParanoid" id="A0A165N2D3"/>
<name>A0A165N2D3_EXIGL</name>
<feature type="region of interest" description="Disordered" evidence="2">
    <location>
        <begin position="159"/>
        <end position="200"/>
    </location>
</feature>
<dbReference type="STRING" id="1314781.A0A165N2D3"/>
<dbReference type="OrthoDB" id="10071381at2759"/>
<keyword evidence="4" id="KW-1185">Reference proteome</keyword>
<protein>
    <submittedName>
        <fullName evidence="3">Uncharacterized protein</fullName>
    </submittedName>
</protein>
<feature type="region of interest" description="Disordered" evidence="2">
    <location>
        <begin position="118"/>
        <end position="145"/>
    </location>
</feature>
<dbReference type="AlphaFoldDB" id="A0A165N2D3"/>
<reference evidence="3 4" key="1">
    <citation type="journal article" date="2016" name="Mol. Biol. Evol.">
        <title>Comparative Genomics of Early-Diverging Mushroom-Forming Fungi Provides Insights into the Origins of Lignocellulose Decay Capabilities.</title>
        <authorList>
            <person name="Nagy L.G."/>
            <person name="Riley R."/>
            <person name="Tritt A."/>
            <person name="Adam C."/>
            <person name="Daum C."/>
            <person name="Floudas D."/>
            <person name="Sun H."/>
            <person name="Yadav J.S."/>
            <person name="Pangilinan J."/>
            <person name="Larsson K.H."/>
            <person name="Matsuura K."/>
            <person name="Barry K."/>
            <person name="Labutti K."/>
            <person name="Kuo R."/>
            <person name="Ohm R.A."/>
            <person name="Bhattacharya S.S."/>
            <person name="Shirouzu T."/>
            <person name="Yoshinaga Y."/>
            <person name="Martin F.M."/>
            <person name="Grigoriev I.V."/>
            <person name="Hibbett D.S."/>
        </authorList>
    </citation>
    <scope>NUCLEOTIDE SEQUENCE [LARGE SCALE GENOMIC DNA]</scope>
    <source>
        <strain evidence="3 4">HHB12029</strain>
    </source>
</reference>
<feature type="region of interest" description="Disordered" evidence="2">
    <location>
        <begin position="1"/>
        <end position="32"/>
    </location>
</feature>
<sequence>MSPLSSSKPTAARRNPGTGSARRRESAASKHRAASCILFDLHTELSDEEMKGDEELSQRSRETYVEVQNKLREAKRAKEYAKNLPRLIDRMIWAPPPSFRAPELLSFWHDTFKAHVESRKRGHCATDGPKPKAKSRDDDPSRGRSGVIFNIASASASLSNSCRSTSNSTGLGRRSCSRGLNPPMPTGVANILPPDDDNEGGRGCGGHESCSCEQRVDDLAHCKGRSKPSFSSGGADVVQMLKLLDGRAEQLCSDTGFCGDWVWDCVQRRDEVGGRWCG</sequence>
<evidence type="ECO:0000256" key="1">
    <source>
        <dbReference type="SAM" id="Coils"/>
    </source>
</evidence>
<evidence type="ECO:0000313" key="3">
    <source>
        <dbReference type="EMBL" id="KZW00111.1"/>
    </source>
</evidence>
<keyword evidence="1" id="KW-0175">Coiled coil</keyword>
<organism evidence="3 4">
    <name type="scientific">Exidia glandulosa HHB12029</name>
    <dbReference type="NCBI Taxonomy" id="1314781"/>
    <lineage>
        <taxon>Eukaryota</taxon>
        <taxon>Fungi</taxon>
        <taxon>Dikarya</taxon>
        <taxon>Basidiomycota</taxon>
        <taxon>Agaricomycotina</taxon>
        <taxon>Agaricomycetes</taxon>
        <taxon>Auriculariales</taxon>
        <taxon>Exidiaceae</taxon>
        <taxon>Exidia</taxon>
    </lineage>
</organism>
<dbReference type="EMBL" id="KV425903">
    <property type="protein sequence ID" value="KZW00111.1"/>
    <property type="molecule type" value="Genomic_DNA"/>
</dbReference>
<feature type="compositionally biased region" description="Low complexity" evidence="2">
    <location>
        <begin position="159"/>
        <end position="168"/>
    </location>
</feature>
<dbReference type="Proteomes" id="UP000077266">
    <property type="component" value="Unassembled WGS sequence"/>
</dbReference>
<accession>A0A165N2D3</accession>